<evidence type="ECO:0000313" key="2">
    <source>
        <dbReference type="EMBL" id="CAK9328576.1"/>
    </source>
</evidence>
<dbReference type="InterPro" id="IPR036611">
    <property type="entry name" value="Trigger_fac_ribosome-bd_sf"/>
</dbReference>
<organism evidence="2 3">
    <name type="scientific">Citrullus colocynthis</name>
    <name type="common">colocynth</name>
    <dbReference type="NCBI Taxonomy" id="252529"/>
    <lineage>
        <taxon>Eukaryota</taxon>
        <taxon>Viridiplantae</taxon>
        <taxon>Streptophyta</taxon>
        <taxon>Embryophyta</taxon>
        <taxon>Tracheophyta</taxon>
        <taxon>Spermatophyta</taxon>
        <taxon>Magnoliopsida</taxon>
        <taxon>eudicotyledons</taxon>
        <taxon>Gunneridae</taxon>
        <taxon>Pentapetalae</taxon>
        <taxon>rosids</taxon>
        <taxon>fabids</taxon>
        <taxon>Cucurbitales</taxon>
        <taxon>Cucurbitaceae</taxon>
        <taxon>Benincaseae</taxon>
        <taxon>Citrullus</taxon>
    </lineage>
</organism>
<dbReference type="EMBL" id="OZ021743">
    <property type="protein sequence ID" value="CAK9328576.1"/>
    <property type="molecule type" value="Genomic_DNA"/>
</dbReference>
<dbReference type="InterPro" id="IPR005215">
    <property type="entry name" value="Trig_fac"/>
</dbReference>
<gene>
    <name evidence="2" type="ORF">CITCOLO1_LOCUS20996</name>
</gene>
<evidence type="ECO:0000259" key="1">
    <source>
        <dbReference type="Pfam" id="PF05697"/>
    </source>
</evidence>
<dbReference type="Gene3D" id="3.30.70.1050">
    <property type="entry name" value="Trigger factor ribosome-binding domain"/>
    <property type="match status" value="1"/>
</dbReference>
<dbReference type="PANTHER" id="PTHR30560">
    <property type="entry name" value="TRIGGER FACTOR CHAPERONE AND PEPTIDYL-PROLYL CIS/TRANS ISOMERASE"/>
    <property type="match status" value="1"/>
</dbReference>
<dbReference type="SUPFAM" id="SSF102735">
    <property type="entry name" value="Trigger factor ribosome-binding domain"/>
    <property type="match status" value="1"/>
</dbReference>
<sequence>MLVPVKGYCRNALVCLNFGGVEFDNVQDGLCRRSSFSYSPHYMGSRFLSKPTFVASSGFEAAITDYKGNAITLKNAKVVVESEDENRILAIYHKQTSAYFTPNLTCISVSFPSRIGYGRRKISLSKNNRYLPAACAVLSEDVSVSSSHFEDFSVNNVTNTTENKELKIRVEVSGAKTRAIFNNVFDKMVAEAQPIPGFRRVKGGKTPNIPRDILLEILGPSKVYKQVIKEVINSTVAAYVEKEALKVGKDLRIEQSYEDLEDQFEPDEKFFFDAIIQLKESN</sequence>
<accession>A0ABP0Z780</accession>
<name>A0ABP0Z780_9ROSI</name>
<evidence type="ECO:0000313" key="3">
    <source>
        <dbReference type="Proteomes" id="UP001642487"/>
    </source>
</evidence>
<proteinExistence type="predicted"/>
<keyword evidence="3" id="KW-1185">Reference proteome</keyword>
<feature type="domain" description="Trigger factor ribosome-binding bacterial" evidence="1">
    <location>
        <begin position="159"/>
        <end position="278"/>
    </location>
</feature>
<dbReference type="Proteomes" id="UP001642487">
    <property type="component" value="Chromosome 9"/>
</dbReference>
<reference evidence="2 3" key="1">
    <citation type="submission" date="2024-03" db="EMBL/GenBank/DDBJ databases">
        <authorList>
            <person name="Gkanogiannis A."/>
            <person name="Becerra Lopez-Lavalle L."/>
        </authorList>
    </citation>
    <scope>NUCLEOTIDE SEQUENCE [LARGE SCALE GENOMIC DNA]</scope>
</reference>
<dbReference type="PANTHER" id="PTHR30560:SF5">
    <property type="entry name" value="OS09G0515400 PROTEIN"/>
    <property type="match status" value="1"/>
</dbReference>
<dbReference type="Pfam" id="PF05697">
    <property type="entry name" value="Trigger_N"/>
    <property type="match status" value="1"/>
</dbReference>
<dbReference type="InterPro" id="IPR008881">
    <property type="entry name" value="Trigger_fac_ribosome-bd_bac"/>
</dbReference>
<protein>
    <recommendedName>
        <fullName evidence="1">Trigger factor ribosome-binding bacterial domain-containing protein</fullName>
    </recommendedName>
</protein>